<dbReference type="GO" id="GO:0022627">
    <property type="term" value="C:cytosolic small ribosomal subunit"/>
    <property type="evidence" value="ECO:0007669"/>
    <property type="project" value="TreeGrafter"/>
</dbReference>
<accession>A0A6B0SPQ2</accession>
<dbReference type="AlphaFoldDB" id="A0A6B0SPQ2"/>
<evidence type="ECO:0000313" key="7">
    <source>
        <dbReference type="Proteomes" id="UP000471521"/>
    </source>
</evidence>
<dbReference type="HAMAP" id="MF_01474">
    <property type="entry name" value="Ribosomal_eS19"/>
    <property type="match status" value="1"/>
</dbReference>
<proteinExistence type="inferred from homology"/>
<dbReference type="PANTHER" id="PTHR11710">
    <property type="entry name" value="40S RIBOSOMAL PROTEIN S19"/>
    <property type="match status" value="1"/>
</dbReference>
<dbReference type="Proteomes" id="UP000471521">
    <property type="component" value="Unassembled WGS sequence"/>
</dbReference>
<evidence type="ECO:0000256" key="3">
    <source>
        <dbReference type="ARBA" id="ARBA00023274"/>
    </source>
</evidence>
<dbReference type="EMBL" id="WUUU01000119">
    <property type="protein sequence ID" value="MXR21503.1"/>
    <property type="molecule type" value="Genomic_DNA"/>
</dbReference>
<dbReference type="GO" id="GO:0003735">
    <property type="term" value="F:structural constituent of ribosome"/>
    <property type="evidence" value="ECO:0007669"/>
    <property type="project" value="InterPro"/>
</dbReference>
<dbReference type="PROSITE" id="PS00628">
    <property type="entry name" value="RIBOSOMAL_S19E"/>
    <property type="match status" value="1"/>
</dbReference>
<keyword evidence="2 4" id="KW-0689">Ribosomal protein</keyword>
<dbReference type="GO" id="GO:0006412">
    <property type="term" value="P:translation"/>
    <property type="evidence" value="ECO:0007669"/>
    <property type="project" value="UniProtKB-UniRule"/>
</dbReference>
<feature type="region of interest" description="Disordered" evidence="5">
    <location>
        <begin position="79"/>
        <end position="98"/>
    </location>
</feature>
<protein>
    <recommendedName>
        <fullName evidence="4">Small ribosomal subunit protein eS19</fullName>
    </recommendedName>
</protein>
<comment type="subunit">
    <text evidence="4">Part of the 30S ribosomal subunit.</text>
</comment>
<evidence type="ECO:0000256" key="5">
    <source>
        <dbReference type="SAM" id="MobiDB-lite"/>
    </source>
</evidence>
<comment type="function">
    <text evidence="4">May be involved in maturation of the 30S ribosomal subunit.</text>
</comment>
<dbReference type="SUPFAM" id="SSF46785">
    <property type="entry name" value="Winged helix' DNA-binding domain"/>
    <property type="match status" value="1"/>
</dbReference>
<dbReference type="OrthoDB" id="371836at2157"/>
<dbReference type="RefSeq" id="WP_159526971.1">
    <property type="nucleotide sequence ID" value="NZ_WUUU01000119.1"/>
</dbReference>
<dbReference type="GO" id="GO:0003723">
    <property type="term" value="F:RNA binding"/>
    <property type="evidence" value="ECO:0007669"/>
    <property type="project" value="TreeGrafter"/>
</dbReference>
<name>A0A6B0SPQ2_9EURY</name>
<keyword evidence="3 4" id="KW-0687">Ribonucleoprotein</keyword>
<dbReference type="InterPro" id="IPR036390">
    <property type="entry name" value="WH_DNA-bd_sf"/>
</dbReference>
<gene>
    <name evidence="4" type="primary">rps19e</name>
    <name evidence="6" type="ORF">GRX66_13135</name>
</gene>
<evidence type="ECO:0000313" key="6">
    <source>
        <dbReference type="EMBL" id="MXR21503.1"/>
    </source>
</evidence>
<dbReference type="InterPro" id="IPR036388">
    <property type="entry name" value="WH-like_DNA-bd_sf"/>
</dbReference>
<organism evidence="6 7">
    <name type="scientific">Halobacterium bonnevillei</name>
    <dbReference type="NCBI Taxonomy" id="2692200"/>
    <lineage>
        <taxon>Archaea</taxon>
        <taxon>Methanobacteriati</taxon>
        <taxon>Methanobacteriota</taxon>
        <taxon>Stenosarchaea group</taxon>
        <taxon>Halobacteria</taxon>
        <taxon>Halobacteriales</taxon>
        <taxon>Halobacteriaceae</taxon>
        <taxon>Halobacterium</taxon>
    </lineage>
</organism>
<dbReference type="PANTHER" id="PTHR11710:SF0">
    <property type="entry name" value="40S RIBOSOMAL PROTEIN S19"/>
    <property type="match status" value="1"/>
</dbReference>
<evidence type="ECO:0000256" key="4">
    <source>
        <dbReference type="HAMAP-Rule" id="MF_01474"/>
    </source>
</evidence>
<dbReference type="InterPro" id="IPR018277">
    <property type="entry name" value="Ribosomal_eS19_CS"/>
</dbReference>
<dbReference type="InterPro" id="IPR027548">
    <property type="entry name" value="Ribosomal_eS19_archaeal"/>
</dbReference>
<dbReference type="GO" id="GO:0000028">
    <property type="term" value="P:ribosomal small subunit assembly"/>
    <property type="evidence" value="ECO:0007669"/>
    <property type="project" value="TreeGrafter"/>
</dbReference>
<evidence type="ECO:0000256" key="1">
    <source>
        <dbReference type="ARBA" id="ARBA00010014"/>
    </source>
</evidence>
<evidence type="ECO:0000256" key="2">
    <source>
        <dbReference type="ARBA" id="ARBA00022980"/>
    </source>
</evidence>
<dbReference type="NCBIfam" id="NF006811">
    <property type="entry name" value="PRK09333.1"/>
    <property type="match status" value="1"/>
</dbReference>
<dbReference type="SMART" id="SM01413">
    <property type="entry name" value="Ribosomal_S19e"/>
    <property type="match status" value="1"/>
</dbReference>
<comment type="caution">
    <text evidence="6">The sequence shown here is derived from an EMBL/GenBank/DDBJ whole genome shotgun (WGS) entry which is preliminary data.</text>
</comment>
<dbReference type="InterPro" id="IPR001266">
    <property type="entry name" value="Ribosomal_eS19"/>
</dbReference>
<sequence>MATLYDAPADELVDELAEELEDRLDEPDWAQFAKTGTGRELPPEQENFWATRAASLLRKVAIDGPIGVKRLATAYGGTKKGSNRYTVAPRQSTSSSRNIVRSALQQLEDEGLVEQQHDRGRVVTAEGRSLLDETAGDVLEALDRPELERYA</sequence>
<keyword evidence="7" id="KW-1185">Reference proteome</keyword>
<comment type="similarity">
    <text evidence="1 4">Belongs to the eukaryotic ribosomal protein eS19 family.</text>
</comment>
<reference evidence="6 7" key="1">
    <citation type="submission" date="2019-12" db="EMBL/GenBank/DDBJ databases">
        <title>Isolation and characterization of three novel carbon monoxide-oxidizing members of Halobacteria from salione crusts and soils.</title>
        <authorList>
            <person name="Myers M.R."/>
            <person name="King G.M."/>
        </authorList>
    </citation>
    <scope>NUCLEOTIDE SEQUENCE [LARGE SCALE GENOMIC DNA]</scope>
    <source>
        <strain evidence="6 7">PCN9</strain>
    </source>
</reference>
<dbReference type="Pfam" id="PF01090">
    <property type="entry name" value="Ribosomal_S19e"/>
    <property type="match status" value="1"/>
</dbReference>
<feature type="compositionally biased region" description="Polar residues" evidence="5">
    <location>
        <begin position="83"/>
        <end position="98"/>
    </location>
</feature>
<dbReference type="Gene3D" id="1.10.10.10">
    <property type="entry name" value="Winged helix-like DNA-binding domain superfamily/Winged helix DNA-binding domain"/>
    <property type="match status" value="1"/>
</dbReference>